<gene>
    <name evidence="2" type="ORF">UY92_C0003G0042</name>
</gene>
<keyword evidence="1" id="KW-1133">Transmembrane helix</keyword>
<protein>
    <submittedName>
        <fullName evidence="2">Uncharacterized protein</fullName>
    </submittedName>
</protein>
<sequence length="57" mass="6003">MSPINLHDPDFDSPSHTMGKSPAGLPARFLFAAGIVAGFLSVCTVGFFILLAVLIKN</sequence>
<dbReference type="EMBL" id="LCRX01000003">
    <property type="protein sequence ID" value="KKW42836.1"/>
    <property type="molecule type" value="Genomic_DNA"/>
</dbReference>
<keyword evidence="1" id="KW-0812">Transmembrane</keyword>
<evidence type="ECO:0000313" key="3">
    <source>
        <dbReference type="Proteomes" id="UP000033870"/>
    </source>
</evidence>
<accession>A0A0G1YHX7</accession>
<evidence type="ECO:0000256" key="1">
    <source>
        <dbReference type="SAM" id="Phobius"/>
    </source>
</evidence>
<proteinExistence type="predicted"/>
<dbReference type="AlphaFoldDB" id="A0A0G1YHX7"/>
<feature type="transmembrane region" description="Helical" evidence="1">
    <location>
        <begin position="29"/>
        <end position="55"/>
    </location>
</feature>
<evidence type="ECO:0000313" key="2">
    <source>
        <dbReference type="EMBL" id="KKW42836.1"/>
    </source>
</evidence>
<dbReference type="Proteomes" id="UP000033870">
    <property type="component" value="Unassembled WGS sequence"/>
</dbReference>
<dbReference type="STRING" id="1619044.UY92_C0003G0042"/>
<organism evidence="2 3">
    <name type="scientific">Candidatus Magasanikbacteria bacterium GW2011_GWA2_56_11</name>
    <dbReference type="NCBI Taxonomy" id="1619044"/>
    <lineage>
        <taxon>Bacteria</taxon>
        <taxon>Candidatus Magasanikiibacteriota</taxon>
    </lineage>
</organism>
<reference evidence="2 3" key="1">
    <citation type="journal article" date="2015" name="Nature">
        <title>rRNA introns, odd ribosomes, and small enigmatic genomes across a large radiation of phyla.</title>
        <authorList>
            <person name="Brown C.T."/>
            <person name="Hug L.A."/>
            <person name="Thomas B.C."/>
            <person name="Sharon I."/>
            <person name="Castelle C.J."/>
            <person name="Singh A."/>
            <person name="Wilkins M.J."/>
            <person name="Williams K.H."/>
            <person name="Banfield J.F."/>
        </authorList>
    </citation>
    <scope>NUCLEOTIDE SEQUENCE [LARGE SCALE GENOMIC DNA]</scope>
</reference>
<comment type="caution">
    <text evidence="2">The sequence shown here is derived from an EMBL/GenBank/DDBJ whole genome shotgun (WGS) entry which is preliminary data.</text>
</comment>
<keyword evidence="1" id="KW-0472">Membrane</keyword>
<name>A0A0G1YHX7_9BACT</name>